<dbReference type="InterPro" id="IPR013424">
    <property type="entry name" value="Ice-binding_C"/>
</dbReference>
<accession>A0ABV7FB87</accession>
<dbReference type="NCBIfam" id="TIGR02595">
    <property type="entry name" value="PEP_CTERM"/>
    <property type="match status" value="1"/>
</dbReference>
<gene>
    <name evidence="2" type="ORF">ACFODX_04565</name>
</gene>
<evidence type="ECO:0000256" key="1">
    <source>
        <dbReference type="SAM" id="SignalP"/>
    </source>
</evidence>
<name>A0ABV7FB87_9GAMM</name>
<proteinExistence type="predicted"/>
<reference evidence="3" key="1">
    <citation type="journal article" date="2019" name="Int. J. Syst. Evol. Microbiol.">
        <title>The Global Catalogue of Microorganisms (GCM) 10K type strain sequencing project: providing services to taxonomists for standard genome sequencing and annotation.</title>
        <authorList>
            <consortium name="The Broad Institute Genomics Platform"/>
            <consortium name="The Broad Institute Genome Sequencing Center for Infectious Disease"/>
            <person name="Wu L."/>
            <person name="Ma J."/>
        </authorList>
    </citation>
    <scope>NUCLEOTIDE SEQUENCE [LARGE SCALE GENOMIC DNA]</scope>
    <source>
        <strain evidence="3">KCTC 52237</strain>
    </source>
</reference>
<feature type="signal peptide" evidence="1">
    <location>
        <begin position="1"/>
        <end position="25"/>
    </location>
</feature>
<dbReference type="EMBL" id="JBHRTF010000002">
    <property type="protein sequence ID" value="MFC3114821.1"/>
    <property type="molecule type" value="Genomic_DNA"/>
</dbReference>
<sequence>MKQPFFNIIGLAFSLLFCIASPAKAGLITTEFSEVVNNQGTVDIYFSRDSGETIQGFSLYFSETVFADLNIISSPLDWDRIVLQPDALLGAGLFDSFNPNGLSSGVARIAFTYLSQLPLPALNYDFYDADFAVIESGTATNVIRSVPESASLMLLFMGLIALGLRARQQQEAV</sequence>
<dbReference type="Proteomes" id="UP001595555">
    <property type="component" value="Unassembled WGS sequence"/>
</dbReference>
<evidence type="ECO:0000313" key="3">
    <source>
        <dbReference type="Proteomes" id="UP001595555"/>
    </source>
</evidence>
<feature type="chain" id="PRO_5045809120" evidence="1">
    <location>
        <begin position="26"/>
        <end position="173"/>
    </location>
</feature>
<evidence type="ECO:0000313" key="2">
    <source>
        <dbReference type="EMBL" id="MFC3114821.1"/>
    </source>
</evidence>
<keyword evidence="1" id="KW-0732">Signal</keyword>
<organism evidence="2 3">
    <name type="scientific">Cellvibrio fontiphilus</name>
    <dbReference type="NCBI Taxonomy" id="1815559"/>
    <lineage>
        <taxon>Bacteria</taxon>
        <taxon>Pseudomonadati</taxon>
        <taxon>Pseudomonadota</taxon>
        <taxon>Gammaproteobacteria</taxon>
        <taxon>Cellvibrionales</taxon>
        <taxon>Cellvibrionaceae</taxon>
        <taxon>Cellvibrio</taxon>
    </lineage>
</organism>
<comment type="caution">
    <text evidence="2">The sequence shown here is derived from an EMBL/GenBank/DDBJ whole genome shotgun (WGS) entry which is preliminary data.</text>
</comment>
<dbReference type="RefSeq" id="WP_378116508.1">
    <property type="nucleotide sequence ID" value="NZ_JBHRTF010000002.1"/>
</dbReference>
<protein>
    <submittedName>
        <fullName evidence="2">PEP-CTERM sorting domain-containing protein</fullName>
    </submittedName>
</protein>
<keyword evidence="3" id="KW-1185">Reference proteome</keyword>